<dbReference type="Proteomes" id="UP000540519">
    <property type="component" value="Unassembled WGS sequence"/>
</dbReference>
<keyword evidence="3" id="KW-1185">Reference proteome</keyword>
<evidence type="ECO:0000259" key="1">
    <source>
        <dbReference type="PROSITE" id="PS51352"/>
    </source>
</evidence>
<comment type="caution">
    <text evidence="2">The sequence shown here is derived from an EMBL/GenBank/DDBJ whole genome shotgun (WGS) entry which is preliminary data.</text>
</comment>
<dbReference type="Pfam" id="PF00578">
    <property type="entry name" value="AhpC-TSA"/>
    <property type="match status" value="1"/>
</dbReference>
<evidence type="ECO:0000313" key="3">
    <source>
        <dbReference type="Proteomes" id="UP000540519"/>
    </source>
</evidence>
<dbReference type="PROSITE" id="PS51257">
    <property type="entry name" value="PROKAR_LIPOPROTEIN"/>
    <property type="match status" value="1"/>
</dbReference>
<dbReference type="InterPro" id="IPR013766">
    <property type="entry name" value="Thioredoxin_domain"/>
</dbReference>
<dbReference type="AlphaFoldDB" id="A0A7X3D3B6"/>
<dbReference type="GO" id="GO:0016491">
    <property type="term" value="F:oxidoreductase activity"/>
    <property type="evidence" value="ECO:0007669"/>
    <property type="project" value="InterPro"/>
</dbReference>
<dbReference type="RefSeq" id="WP_155601133.1">
    <property type="nucleotide sequence ID" value="NZ_RCNR01000060.1"/>
</dbReference>
<dbReference type="CDD" id="cd02966">
    <property type="entry name" value="TlpA_like_family"/>
    <property type="match status" value="1"/>
</dbReference>
<protein>
    <submittedName>
        <fullName evidence="2">TlpA family protein disulfide reductase</fullName>
    </submittedName>
</protein>
<dbReference type="PANTHER" id="PTHR42852:SF13">
    <property type="entry name" value="PROTEIN DIPZ"/>
    <property type="match status" value="1"/>
</dbReference>
<dbReference type="SUPFAM" id="SSF52833">
    <property type="entry name" value="Thioredoxin-like"/>
    <property type="match status" value="1"/>
</dbReference>
<dbReference type="GO" id="GO:0016209">
    <property type="term" value="F:antioxidant activity"/>
    <property type="evidence" value="ECO:0007669"/>
    <property type="project" value="InterPro"/>
</dbReference>
<dbReference type="PANTHER" id="PTHR42852">
    <property type="entry name" value="THIOL:DISULFIDE INTERCHANGE PROTEIN DSBE"/>
    <property type="match status" value="1"/>
</dbReference>
<dbReference type="OrthoDB" id="9815205at2"/>
<sequence>MKIKLMFLTVCLFLSGSCRDSGEKLKSNEKKQLGVSKTMKEKVLYEDLDGNAVSLSDFKGKRILLNFWATWCKPCVQEMPSLMKAKSVLEKEGFVVLLASDESLKTIRKFKQSVPHTFKYLRYKGGLAQLNVYALPTTFIYNEAGEKVHEIIGATAWDSPEIIKKLKAIPQ</sequence>
<dbReference type="Gene3D" id="3.40.30.10">
    <property type="entry name" value="Glutaredoxin"/>
    <property type="match status" value="1"/>
</dbReference>
<organism evidence="2 3">
    <name type="scientific">Zobellia amurskyensis</name>
    <dbReference type="NCBI Taxonomy" id="248905"/>
    <lineage>
        <taxon>Bacteria</taxon>
        <taxon>Pseudomonadati</taxon>
        <taxon>Bacteroidota</taxon>
        <taxon>Flavobacteriia</taxon>
        <taxon>Flavobacteriales</taxon>
        <taxon>Flavobacteriaceae</taxon>
        <taxon>Zobellia</taxon>
    </lineage>
</organism>
<name>A0A7X3D3B6_9FLAO</name>
<gene>
    <name evidence="2" type="ORF">D9O36_19255</name>
</gene>
<accession>A0A7X3D3B6</accession>
<dbReference type="InterPro" id="IPR000866">
    <property type="entry name" value="AhpC/TSA"/>
</dbReference>
<proteinExistence type="predicted"/>
<dbReference type="InterPro" id="IPR050553">
    <property type="entry name" value="Thioredoxin_ResA/DsbE_sf"/>
</dbReference>
<evidence type="ECO:0000313" key="2">
    <source>
        <dbReference type="EMBL" id="MUH37996.1"/>
    </source>
</evidence>
<reference evidence="2 3" key="1">
    <citation type="journal article" date="2019" name="Mar. Drugs">
        <title>Comparative Genomics and CAZyme Genome Repertoires of Marine Zobellia amurskyensis KMM 3526(T) and Zobellia laminariae KMM 3676(T).</title>
        <authorList>
            <person name="Chernysheva N."/>
            <person name="Bystritskaya E."/>
            <person name="Stenkova A."/>
            <person name="Golovkin I."/>
            <person name="Nedashkovskaya O."/>
            <person name="Isaeva M."/>
        </authorList>
    </citation>
    <scope>NUCLEOTIDE SEQUENCE [LARGE SCALE GENOMIC DNA]</scope>
    <source>
        <strain evidence="2 3">KMM 3526</strain>
    </source>
</reference>
<dbReference type="InterPro" id="IPR036249">
    <property type="entry name" value="Thioredoxin-like_sf"/>
</dbReference>
<dbReference type="PROSITE" id="PS51352">
    <property type="entry name" value="THIOREDOXIN_2"/>
    <property type="match status" value="1"/>
</dbReference>
<dbReference type="EMBL" id="RCNR01000060">
    <property type="protein sequence ID" value="MUH37996.1"/>
    <property type="molecule type" value="Genomic_DNA"/>
</dbReference>
<feature type="domain" description="Thioredoxin" evidence="1">
    <location>
        <begin position="33"/>
        <end position="171"/>
    </location>
</feature>